<evidence type="ECO:0000313" key="3">
    <source>
        <dbReference type="Proteomes" id="UP000008062"/>
    </source>
</evidence>
<organism evidence="2 3">
    <name type="scientific">Zymoseptoria tritici (strain CBS 115943 / IPO323)</name>
    <name type="common">Speckled leaf blotch fungus</name>
    <name type="synonym">Septoria tritici</name>
    <dbReference type="NCBI Taxonomy" id="336722"/>
    <lineage>
        <taxon>Eukaryota</taxon>
        <taxon>Fungi</taxon>
        <taxon>Dikarya</taxon>
        <taxon>Ascomycota</taxon>
        <taxon>Pezizomycotina</taxon>
        <taxon>Dothideomycetes</taxon>
        <taxon>Dothideomycetidae</taxon>
        <taxon>Mycosphaerellales</taxon>
        <taxon>Mycosphaerellaceae</taxon>
        <taxon>Zymoseptoria</taxon>
    </lineage>
</organism>
<dbReference type="GeneID" id="13403900"/>
<proteinExistence type="predicted"/>
<accession>F9WZR3</accession>
<keyword evidence="3" id="KW-1185">Reference proteome</keyword>
<reference evidence="2 3" key="1">
    <citation type="journal article" date="2011" name="PLoS Genet.">
        <title>Finished genome of the fungal wheat pathogen Mycosphaerella graminicola reveals dispensome structure, chromosome plasticity, and stealth pathogenesis.</title>
        <authorList>
            <person name="Goodwin S.B."/>
            <person name="Ben M'barek S."/>
            <person name="Dhillon B."/>
            <person name="Wittenberg A.H.J."/>
            <person name="Crane C.F."/>
            <person name="Hane J.K."/>
            <person name="Foster A.J."/>
            <person name="Van der Lee T.A.J."/>
            <person name="Grimwood J."/>
            <person name="Aerts A."/>
            <person name="Antoniw J."/>
            <person name="Bailey A."/>
            <person name="Bluhm B."/>
            <person name="Bowler J."/>
            <person name="Bristow J."/>
            <person name="van der Burgt A."/>
            <person name="Canto-Canche B."/>
            <person name="Churchill A.C.L."/>
            <person name="Conde-Ferraez L."/>
            <person name="Cools H.J."/>
            <person name="Coutinho P.M."/>
            <person name="Csukai M."/>
            <person name="Dehal P."/>
            <person name="De Wit P."/>
            <person name="Donzelli B."/>
            <person name="van de Geest H.C."/>
            <person name="van Ham R.C.H.J."/>
            <person name="Hammond-Kosack K.E."/>
            <person name="Henrissat B."/>
            <person name="Kilian A."/>
            <person name="Kobayashi A.K."/>
            <person name="Koopmann E."/>
            <person name="Kourmpetis Y."/>
            <person name="Kuzniar A."/>
            <person name="Lindquist E."/>
            <person name="Lombard V."/>
            <person name="Maliepaard C."/>
            <person name="Martins N."/>
            <person name="Mehrabi R."/>
            <person name="Nap J.P.H."/>
            <person name="Ponomarenko A."/>
            <person name="Rudd J.J."/>
            <person name="Salamov A."/>
            <person name="Schmutz J."/>
            <person name="Schouten H.J."/>
            <person name="Shapiro H."/>
            <person name="Stergiopoulos I."/>
            <person name="Torriani S.F.F."/>
            <person name="Tu H."/>
            <person name="de Vries R.P."/>
            <person name="Waalwijk C."/>
            <person name="Ware S.B."/>
            <person name="Wiebenga A."/>
            <person name="Zwiers L.-H."/>
            <person name="Oliver R.P."/>
            <person name="Grigoriev I.V."/>
            <person name="Kema G.H.J."/>
        </authorList>
    </citation>
    <scope>NUCLEOTIDE SEQUENCE [LARGE SCALE GENOMIC DNA]</scope>
    <source>
        <strain evidence="3">CBS 115943 / IPO323</strain>
    </source>
</reference>
<dbReference type="Proteomes" id="UP000008062">
    <property type="component" value="Chromosome 1"/>
</dbReference>
<feature type="compositionally biased region" description="Basic and acidic residues" evidence="1">
    <location>
        <begin position="83"/>
        <end position="115"/>
    </location>
</feature>
<feature type="compositionally biased region" description="Basic and acidic residues" evidence="1">
    <location>
        <begin position="1"/>
        <end position="20"/>
    </location>
</feature>
<dbReference type="AlphaFoldDB" id="F9WZR3"/>
<sequence length="115" mass="11981">MSTDQRDPLEIAKQAERDLNTQEAKGNKKTQQSDTATESGIDASATTKFPGSTVTIGSAASGAGDNRDMPEGGINPKTGQTAKARDFEGVGGPEDKERVAADVRGGDEDVKANEK</sequence>
<gene>
    <name evidence="2" type="ORF">MYCGRDRAFT_106843</name>
</gene>
<evidence type="ECO:0000313" key="2">
    <source>
        <dbReference type="EMBL" id="EGP92662.1"/>
    </source>
</evidence>
<dbReference type="OMA" id="MSAEYKG"/>
<dbReference type="eggNOG" id="ENOG502SCA2">
    <property type="taxonomic scope" value="Eukaryota"/>
</dbReference>
<name>F9WZR3_ZYMTI</name>
<protein>
    <submittedName>
        <fullName evidence="2">Uncharacterized protein</fullName>
    </submittedName>
</protein>
<feature type="region of interest" description="Disordered" evidence="1">
    <location>
        <begin position="1"/>
        <end position="115"/>
    </location>
</feature>
<dbReference type="OrthoDB" id="3359339at2759"/>
<dbReference type="EMBL" id="CM001196">
    <property type="protein sequence ID" value="EGP92662.1"/>
    <property type="molecule type" value="Genomic_DNA"/>
</dbReference>
<feature type="compositionally biased region" description="Polar residues" evidence="1">
    <location>
        <begin position="21"/>
        <end position="58"/>
    </location>
</feature>
<dbReference type="RefSeq" id="XP_003857686.1">
    <property type="nucleotide sequence ID" value="XM_003857638.1"/>
</dbReference>
<evidence type="ECO:0000256" key="1">
    <source>
        <dbReference type="SAM" id="MobiDB-lite"/>
    </source>
</evidence>
<dbReference type="InParanoid" id="F9WZR3"/>
<dbReference type="KEGG" id="ztr:MYCGRDRAFT_106843"/>
<dbReference type="HOGENOM" id="CLU_154736_0_0_1"/>